<reference evidence="2 3" key="1">
    <citation type="submission" date="2016-11" db="EMBL/GenBank/DDBJ databases">
        <title>Draft Genome Sequences of Nine Cyanobacterial Strains from Diverse Habitats.</title>
        <authorList>
            <person name="Zhu T."/>
            <person name="Hou S."/>
            <person name="Lu X."/>
            <person name="Hess W.R."/>
        </authorList>
    </citation>
    <scope>NUCLEOTIDE SEQUENCE [LARGE SCALE GENOMIC DNA]</scope>
    <source>
        <strain evidence="2 3">NIES-593</strain>
    </source>
</reference>
<evidence type="ECO:0000259" key="1">
    <source>
        <dbReference type="Pfam" id="PF01048"/>
    </source>
</evidence>
<feature type="domain" description="Nucleoside phosphorylase" evidence="1">
    <location>
        <begin position="70"/>
        <end position="186"/>
    </location>
</feature>
<dbReference type="Gene3D" id="3.40.50.1580">
    <property type="entry name" value="Nucleoside phosphorylase domain"/>
    <property type="match status" value="1"/>
</dbReference>
<evidence type="ECO:0000313" key="2">
    <source>
        <dbReference type="EMBL" id="OKH22043.1"/>
    </source>
</evidence>
<dbReference type="OrthoDB" id="529685at2"/>
<dbReference type="RefSeq" id="WP_073600178.1">
    <property type="nucleotide sequence ID" value="NZ_MRCB01000016.1"/>
</dbReference>
<comment type="caution">
    <text evidence="2">The sequence shown here is derived from an EMBL/GenBank/DDBJ whole genome shotgun (WGS) entry which is preliminary data.</text>
</comment>
<evidence type="ECO:0000313" key="3">
    <source>
        <dbReference type="Proteomes" id="UP000186868"/>
    </source>
</evidence>
<gene>
    <name evidence="2" type="ORF">NIES593_14005</name>
</gene>
<protein>
    <submittedName>
        <fullName evidence="2">Phosphorylase</fullName>
    </submittedName>
</protein>
<name>A0A1U7HEN7_9CYAN</name>
<dbReference type="GO" id="GO:0003824">
    <property type="term" value="F:catalytic activity"/>
    <property type="evidence" value="ECO:0007669"/>
    <property type="project" value="InterPro"/>
</dbReference>
<dbReference type="Proteomes" id="UP000186868">
    <property type="component" value="Unassembled WGS sequence"/>
</dbReference>
<dbReference type="InterPro" id="IPR000845">
    <property type="entry name" value="Nucleoside_phosphorylase_d"/>
</dbReference>
<dbReference type="GO" id="GO:0009116">
    <property type="term" value="P:nucleoside metabolic process"/>
    <property type="evidence" value="ECO:0007669"/>
    <property type="project" value="InterPro"/>
</dbReference>
<proteinExistence type="predicted"/>
<accession>A0A1U7HEN7</accession>
<sequence length="245" mass="27081">MTWETARKSAAFVSNVDRILVPQGGEYRAICQGLQSIDSQKPLVLPIPMGVNALIPYLEKWQQTKDFLNKLPTRVLLMGLCGSLSPQYSVGDIVIYQACGYGRERLSWRECDSYLTELLCDRLQEKATLVKGLTSDRVIWSAQEKSYLGQTCQAEVVDMESYAALEILARAGIALAIIRVISDDCQQDLPNIMPAIGSDGSLQPFPLAMKMLQNPVAAIRLIRGSLRGLKVLQQVASDLFSEELG</sequence>
<organism evidence="2 3">
    <name type="scientific">Hydrococcus rivularis NIES-593</name>
    <dbReference type="NCBI Taxonomy" id="1921803"/>
    <lineage>
        <taxon>Bacteria</taxon>
        <taxon>Bacillati</taxon>
        <taxon>Cyanobacteriota</taxon>
        <taxon>Cyanophyceae</taxon>
        <taxon>Pleurocapsales</taxon>
        <taxon>Hydrococcaceae</taxon>
        <taxon>Hydrococcus</taxon>
    </lineage>
</organism>
<keyword evidence="3" id="KW-1185">Reference proteome</keyword>
<dbReference type="Pfam" id="PF01048">
    <property type="entry name" value="PNP_UDP_1"/>
    <property type="match status" value="1"/>
</dbReference>
<dbReference type="SUPFAM" id="SSF53167">
    <property type="entry name" value="Purine and uridine phosphorylases"/>
    <property type="match status" value="1"/>
</dbReference>
<dbReference type="AlphaFoldDB" id="A0A1U7HEN7"/>
<dbReference type="InterPro" id="IPR035994">
    <property type="entry name" value="Nucleoside_phosphorylase_sf"/>
</dbReference>
<dbReference type="EMBL" id="MRCB01000016">
    <property type="protein sequence ID" value="OKH22043.1"/>
    <property type="molecule type" value="Genomic_DNA"/>
</dbReference>
<dbReference type="STRING" id="1921803.NIES593_14005"/>